<dbReference type="EC" id="4.3.1.19" evidence="7"/>
<evidence type="ECO:0000256" key="2">
    <source>
        <dbReference type="ARBA" id="ARBA00001933"/>
    </source>
</evidence>
<dbReference type="GO" id="GO:0070689">
    <property type="term" value="P:L-threonine catabolic process to propionate"/>
    <property type="evidence" value="ECO:0007669"/>
    <property type="project" value="UniProtKB-UniPathway"/>
</dbReference>
<feature type="domain" description="ACT" evidence="15">
    <location>
        <begin position="337"/>
        <end position="412"/>
    </location>
</feature>
<evidence type="ECO:0000256" key="13">
    <source>
        <dbReference type="ARBA" id="ARBA00025527"/>
    </source>
</evidence>
<dbReference type="GO" id="GO:0009097">
    <property type="term" value="P:isoleucine biosynthetic process"/>
    <property type="evidence" value="ECO:0007669"/>
    <property type="project" value="UniProtKB-UniPathway"/>
</dbReference>
<dbReference type="FunFam" id="3.40.50.1100:FF:000007">
    <property type="entry name" value="L-threonine dehydratase catabolic TdcB"/>
    <property type="match status" value="1"/>
</dbReference>
<dbReference type="PANTHER" id="PTHR48078">
    <property type="entry name" value="THREONINE DEHYDRATASE, MITOCHONDRIAL-RELATED"/>
    <property type="match status" value="1"/>
</dbReference>
<dbReference type="InterPro" id="IPR002912">
    <property type="entry name" value="ACT_dom"/>
</dbReference>
<comment type="similarity">
    <text evidence="5">Belongs to the serine/threonine dehydratase family.</text>
</comment>
<keyword evidence="10" id="KW-0028">Amino-acid biosynthesis</keyword>
<dbReference type="InterPro" id="IPR001926">
    <property type="entry name" value="TrpB-like_PALP"/>
</dbReference>
<evidence type="ECO:0000256" key="6">
    <source>
        <dbReference type="ARBA" id="ARBA00011447"/>
    </source>
</evidence>
<evidence type="ECO:0000256" key="8">
    <source>
        <dbReference type="ARBA" id="ARBA00022248"/>
    </source>
</evidence>
<dbReference type="InterPro" id="IPR036052">
    <property type="entry name" value="TrpB-like_PALP_sf"/>
</dbReference>
<dbReference type="PROSITE" id="PS00165">
    <property type="entry name" value="DEHYDRATASE_SER_THR"/>
    <property type="match status" value="1"/>
</dbReference>
<dbReference type="InterPro" id="IPR050147">
    <property type="entry name" value="Ser/Thr_Dehydratase"/>
</dbReference>
<evidence type="ECO:0000256" key="5">
    <source>
        <dbReference type="ARBA" id="ARBA00010869"/>
    </source>
</evidence>
<dbReference type="InterPro" id="IPR005789">
    <property type="entry name" value="Thr_deHydtase_catblc"/>
</dbReference>
<comment type="function">
    <text evidence="13">Catalyzes the anaerobic formation of alpha-ketobutyrate and ammonia from threonine in a two-step reaction. The first step involved a dehydration of threonine and a production of enamine intermediates (aminocrotonate), which tautomerizes to its imine form (iminobutyrate). Both intermediates are unstable and short-lived. The second step is the nonenzymatic hydrolysis of the enamine/imine intermediates to form 2-ketobutyrate and free ammonia. In the low water environment of the cell, the second step is accelerated by RidA.</text>
</comment>
<dbReference type="InterPro" id="IPR000634">
    <property type="entry name" value="Ser/Thr_deHydtase_PyrdxlP-BS"/>
</dbReference>
<organism evidence="16 17">
    <name type="scientific">Clostridium cylindrosporum DSM 605</name>
    <dbReference type="NCBI Taxonomy" id="1121307"/>
    <lineage>
        <taxon>Bacteria</taxon>
        <taxon>Bacillati</taxon>
        <taxon>Bacillota</taxon>
        <taxon>Clostridia</taxon>
        <taxon>Eubacteriales</taxon>
        <taxon>Clostridiaceae</taxon>
        <taxon>Clostridium</taxon>
    </lineage>
</organism>
<dbReference type="STRING" id="1121307.CLCY_11c00380"/>
<evidence type="ECO:0000256" key="14">
    <source>
        <dbReference type="ARBA" id="ARBA00031427"/>
    </source>
</evidence>
<protein>
    <recommendedName>
        <fullName evidence="8">L-threonine dehydratase catabolic TdcB</fullName>
        <ecNumber evidence="7">4.3.1.19</ecNumber>
    </recommendedName>
    <alternativeName>
        <fullName evidence="14">Threonine deaminase</fullName>
    </alternativeName>
</protein>
<evidence type="ECO:0000313" key="17">
    <source>
        <dbReference type="Proteomes" id="UP000036756"/>
    </source>
</evidence>
<dbReference type="GO" id="GO:0003941">
    <property type="term" value="F:L-serine ammonia-lyase activity"/>
    <property type="evidence" value="ECO:0007669"/>
    <property type="project" value="TreeGrafter"/>
</dbReference>
<evidence type="ECO:0000256" key="1">
    <source>
        <dbReference type="ARBA" id="ARBA00001274"/>
    </source>
</evidence>
<dbReference type="AlphaFoldDB" id="A0A0J8DEP8"/>
<dbReference type="EMBL" id="LFVU01000005">
    <property type="protein sequence ID" value="KMT22704.1"/>
    <property type="molecule type" value="Genomic_DNA"/>
</dbReference>
<keyword evidence="12 16" id="KW-0456">Lyase</keyword>
<dbReference type="UniPathway" id="UPA00047">
    <property type="reaction ID" value="UER00054"/>
</dbReference>
<keyword evidence="11" id="KW-0663">Pyridoxal phosphate</keyword>
<dbReference type="SUPFAM" id="SSF53686">
    <property type="entry name" value="Tryptophan synthase beta subunit-like PLP-dependent enzymes"/>
    <property type="match status" value="1"/>
</dbReference>
<keyword evidence="10" id="KW-0412">Isoleucine biosynthesis</keyword>
<evidence type="ECO:0000256" key="3">
    <source>
        <dbReference type="ARBA" id="ARBA00004810"/>
    </source>
</evidence>
<comment type="pathway">
    <text evidence="4">Amino-acid degradation; L-threonine degradation via propanoate pathway; propanoate from L-threonine: step 1/4.</text>
</comment>
<evidence type="ECO:0000256" key="4">
    <source>
        <dbReference type="ARBA" id="ARBA00004958"/>
    </source>
</evidence>
<dbReference type="RefSeq" id="WP_048569721.1">
    <property type="nucleotide sequence ID" value="NZ_LFVU01000005.1"/>
</dbReference>
<evidence type="ECO:0000259" key="15">
    <source>
        <dbReference type="PROSITE" id="PS51671"/>
    </source>
</evidence>
<name>A0A0J8DEP8_CLOCY</name>
<dbReference type="PATRIC" id="fig|1121307.3.peg.153"/>
<dbReference type="Proteomes" id="UP000036756">
    <property type="component" value="Unassembled WGS sequence"/>
</dbReference>
<dbReference type="InterPro" id="IPR044561">
    <property type="entry name" value="ACT_ThrD-II-like"/>
</dbReference>
<dbReference type="PANTHER" id="PTHR48078:SF6">
    <property type="entry name" value="L-THREONINE DEHYDRATASE CATABOLIC TDCB"/>
    <property type="match status" value="1"/>
</dbReference>
<keyword evidence="9" id="KW-0021">Allosteric enzyme</keyword>
<comment type="caution">
    <text evidence="16">The sequence shown here is derived from an EMBL/GenBank/DDBJ whole genome shotgun (WGS) entry which is preliminary data.</text>
</comment>
<dbReference type="GO" id="GO:0006565">
    <property type="term" value="P:L-serine catabolic process"/>
    <property type="evidence" value="ECO:0007669"/>
    <property type="project" value="TreeGrafter"/>
</dbReference>
<comment type="catalytic activity">
    <reaction evidence="1">
        <text>L-threonine = 2-oxobutanoate + NH4(+)</text>
        <dbReference type="Rhea" id="RHEA:22108"/>
        <dbReference type="ChEBI" id="CHEBI:16763"/>
        <dbReference type="ChEBI" id="CHEBI:28938"/>
        <dbReference type="ChEBI" id="CHEBI:57926"/>
        <dbReference type="EC" id="4.3.1.19"/>
    </reaction>
</comment>
<proteinExistence type="inferred from homology"/>
<dbReference type="InterPro" id="IPR045865">
    <property type="entry name" value="ACT-like_dom_sf"/>
</dbReference>
<dbReference type="CDD" id="cd01562">
    <property type="entry name" value="Thr-dehyd"/>
    <property type="match status" value="1"/>
</dbReference>
<sequence>MKCEVVGYDDTVEVSFEDVLKAKKVLDGVINNTKLIYSMDFSKEYGNDIYIKPENLQITGSFKIRGAYNKVNSLTDEQKDRGLIASSAGNHAQGVAYAANKLGIKATIVMPKTTPLVKVEATKKFGANVVLTGDCYDEAYAEAKRLESEEGYTFLHPFNDREVMAGQGTVALEILEELKDVDIILVPIGGGGLISGVAVAAKSINSNIKVIGVEAIGAMAMKESVDKGELISLSKVDTIADGSAVKCPGDKTFEVVKKYVDEIITVNDFELSEMVYTLMEKHKMVCEATGALSLAALKKLDVTGKKVVSIVSGGNIDVVTISELLNRGLLFKGRMFCFSVKLQDTPGELLRIAQILADCNANVIKLEHNQFKAIDRLRQVLLEITVETNGHDHINEIIASLNKQGYSIDKIY</sequence>
<comment type="subunit">
    <text evidence="6">In the native structure, TdcB is in a dimeric form, whereas in the TdcB-AMP complex, it exists in a tetrameric form (dimer of dimers).</text>
</comment>
<dbReference type="UniPathway" id="UPA00052">
    <property type="reaction ID" value="UER00507"/>
</dbReference>
<dbReference type="CDD" id="cd04886">
    <property type="entry name" value="ACT_ThrD-II-like"/>
    <property type="match status" value="1"/>
</dbReference>
<evidence type="ECO:0000256" key="9">
    <source>
        <dbReference type="ARBA" id="ARBA00022533"/>
    </source>
</evidence>
<dbReference type="OrthoDB" id="9811476at2"/>
<comment type="cofactor">
    <cofactor evidence="2">
        <name>pyridoxal 5'-phosphate</name>
        <dbReference type="ChEBI" id="CHEBI:597326"/>
    </cofactor>
</comment>
<evidence type="ECO:0000256" key="7">
    <source>
        <dbReference type="ARBA" id="ARBA00012096"/>
    </source>
</evidence>
<dbReference type="NCBIfam" id="TIGR01127">
    <property type="entry name" value="ilvA_1Cterm"/>
    <property type="match status" value="1"/>
</dbReference>
<dbReference type="GO" id="GO:0030170">
    <property type="term" value="F:pyridoxal phosphate binding"/>
    <property type="evidence" value="ECO:0007669"/>
    <property type="project" value="InterPro"/>
</dbReference>
<evidence type="ECO:0000313" key="16">
    <source>
        <dbReference type="EMBL" id="KMT22704.1"/>
    </source>
</evidence>
<keyword evidence="10" id="KW-0100">Branched-chain amino acid biosynthesis</keyword>
<dbReference type="PROSITE" id="PS51671">
    <property type="entry name" value="ACT"/>
    <property type="match status" value="1"/>
</dbReference>
<dbReference type="Gene3D" id="3.30.70.260">
    <property type="match status" value="1"/>
</dbReference>
<dbReference type="FunFam" id="3.40.50.1100:FF:000005">
    <property type="entry name" value="Threonine dehydratase catabolic"/>
    <property type="match status" value="1"/>
</dbReference>
<dbReference type="GO" id="GO:0004794">
    <property type="term" value="F:threonine deaminase activity"/>
    <property type="evidence" value="ECO:0007669"/>
    <property type="project" value="UniProtKB-EC"/>
</dbReference>
<gene>
    <name evidence="16" type="primary">tdcB</name>
    <name evidence="16" type="ORF">CLCY_11c00380</name>
</gene>
<keyword evidence="17" id="KW-1185">Reference proteome</keyword>
<comment type="pathway">
    <text evidence="3">Amino-acid biosynthesis; L-isoleucine biosynthesis; 2-oxobutanoate from L-threonine: step 1/1.</text>
</comment>
<reference evidence="16 17" key="1">
    <citation type="submission" date="2015-06" db="EMBL/GenBank/DDBJ databases">
        <title>Draft genome sequence of the purine-degrading Clostridium cylindrosporum HC-1 (DSM 605).</title>
        <authorList>
            <person name="Poehlein A."/>
            <person name="Schiel-Bengelsdorf B."/>
            <person name="Bengelsdorf F."/>
            <person name="Daniel R."/>
            <person name="Duerre P."/>
        </authorList>
    </citation>
    <scope>NUCLEOTIDE SEQUENCE [LARGE SCALE GENOMIC DNA]</scope>
    <source>
        <strain evidence="16 17">DSM 605</strain>
    </source>
</reference>
<evidence type="ECO:0000256" key="10">
    <source>
        <dbReference type="ARBA" id="ARBA00022624"/>
    </source>
</evidence>
<accession>A0A0J8DEP8</accession>
<dbReference type="SUPFAM" id="SSF55021">
    <property type="entry name" value="ACT-like"/>
    <property type="match status" value="1"/>
</dbReference>
<dbReference type="Gene3D" id="3.40.50.1100">
    <property type="match status" value="2"/>
</dbReference>
<evidence type="ECO:0000256" key="12">
    <source>
        <dbReference type="ARBA" id="ARBA00023239"/>
    </source>
</evidence>
<dbReference type="Pfam" id="PF00291">
    <property type="entry name" value="PALP"/>
    <property type="match status" value="1"/>
</dbReference>
<evidence type="ECO:0000256" key="11">
    <source>
        <dbReference type="ARBA" id="ARBA00022898"/>
    </source>
</evidence>